<evidence type="ECO:0000313" key="5">
    <source>
        <dbReference type="Proteomes" id="UP001150001"/>
    </source>
</evidence>
<comment type="caution">
    <text evidence="3">The sequence shown here is derived from an EMBL/GenBank/DDBJ whole genome shotgun (WGS) entry which is preliminary data.</text>
</comment>
<dbReference type="Proteomes" id="UP001150001">
    <property type="component" value="Unassembled WGS sequence"/>
</dbReference>
<proteinExistence type="predicted"/>
<dbReference type="EMBL" id="LUAX01000001">
    <property type="protein sequence ID" value="OAN00162.1"/>
    <property type="molecule type" value="Genomic_DNA"/>
</dbReference>
<gene>
    <name evidence="3" type="ORF">AZ468_03285</name>
    <name evidence="2" type="ORF">OPW20_00345</name>
</gene>
<evidence type="ECO:0000313" key="4">
    <source>
        <dbReference type="Proteomes" id="UP000094761"/>
    </source>
</evidence>
<dbReference type="GeneID" id="78074705"/>
<keyword evidence="1" id="KW-0175">Coiled coil</keyword>
<reference evidence="3 4" key="1">
    <citation type="submission" date="2016-03" db="EMBL/GenBank/DDBJ databases">
        <title>Draft genome sequence of the Vibrio tubiashii subs. europaeus.</title>
        <authorList>
            <person name="Spinard E."/>
            <person name="Dubert J."/>
            <person name="Nelson D.R."/>
            <person name="Barja J.L."/>
        </authorList>
    </citation>
    <scope>NUCLEOTIDE SEQUENCE [LARGE SCALE GENOMIC DNA]</scope>
    <source>
        <strain evidence="4">PP-638</strain>
        <strain evidence="3">PP2-638</strain>
    </source>
</reference>
<name>A0A178JE43_9VIBR</name>
<evidence type="ECO:0000313" key="2">
    <source>
        <dbReference type="EMBL" id="MDC5738494.1"/>
    </source>
</evidence>
<accession>A0A178JE43</accession>
<dbReference type="AlphaFoldDB" id="A0A178JE43"/>
<organism evidence="3 4">
    <name type="scientific">Vibrio europaeus</name>
    <dbReference type="NCBI Taxonomy" id="300876"/>
    <lineage>
        <taxon>Bacteria</taxon>
        <taxon>Pseudomonadati</taxon>
        <taxon>Pseudomonadota</taxon>
        <taxon>Gammaproteobacteria</taxon>
        <taxon>Vibrionales</taxon>
        <taxon>Vibrionaceae</taxon>
        <taxon>Vibrio</taxon>
        <taxon>Vibrio oreintalis group</taxon>
    </lineage>
</organism>
<evidence type="ECO:0000256" key="1">
    <source>
        <dbReference type="SAM" id="Coils"/>
    </source>
</evidence>
<protein>
    <submittedName>
        <fullName evidence="3">Uncharacterized protein</fullName>
    </submittedName>
</protein>
<evidence type="ECO:0000313" key="3">
    <source>
        <dbReference type="EMBL" id="OAN00162.1"/>
    </source>
</evidence>
<dbReference type="RefSeq" id="WP_069666109.1">
    <property type="nucleotide sequence ID" value="NZ_JAPFIM010000017.1"/>
</dbReference>
<dbReference type="EMBL" id="JAPFIT010000003">
    <property type="protein sequence ID" value="MDC5738494.1"/>
    <property type="molecule type" value="Genomic_DNA"/>
</dbReference>
<keyword evidence="5" id="KW-1185">Reference proteome</keyword>
<reference evidence="2" key="2">
    <citation type="submission" date="2022-11" db="EMBL/GenBank/DDBJ databases">
        <title>Role of the vibriolysin VemA secreted by the emergent pathogen Vibrio europaeus in the colonization of Manila clam mucus.</title>
        <authorList>
            <person name="Martinez C."/>
            <person name="Rodriguez S."/>
            <person name="Vences A."/>
            <person name="Barja J.L."/>
            <person name="Toranzo A.E."/>
            <person name="Dubert J."/>
        </authorList>
    </citation>
    <scope>NUCLEOTIDE SEQUENCE</scope>
    <source>
        <strain evidence="2">3454</strain>
    </source>
</reference>
<sequence length="75" mass="8979">MFRATAIRAWSKDLARQDRLDVQAFEQRMEEARLNLQEEQFNQVNKNADRTFKLQDDKFKFELEQANNPNLISSM</sequence>
<feature type="coiled-coil region" evidence="1">
    <location>
        <begin position="15"/>
        <end position="42"/>
    </location>
</feature>
<dbReference type="Proteomes" id="UP000094761">
    <property type="component" value="Unassembled WGS sequence"/>
</dbReference>